<dbReference type="EMBL" id="AMZH03000729">
    <property type="protein sequence ID" value="RRT82264.1"/>
    <property type="molecule type" value="Genomic_DNA"/>
</dbReference>
<dbReference type="Proteomes" id="UP000287651">
    <property type="component" value="Unassembled WGS sequence"/>
</dbReference>
<name>A0A427B176_ENSVE</name>
<organism evidence="4 5">
    <name type="scientific">Ensete ventricosum</name>
    <name type="common">Abyssinian banana</name>
    <name type="synonym">Musa ensete</name>
    <dbReference type="NCBI Taxonomy" id="4639"/>
    <lineage>
        <taxon>Eukaryota</taxon>
        <taxon>Viridiplantae</taxon>
        <taxon>Streptophyta</taxon>
        <taxon>Embryophyta</taxon>
        <taxon>Tracheophyta</taxon>
        <taxon>Spermatophyta</taxon>
        <taxon>Magnoliopsida</taxon>
        <taxon>Liliopsida</taxon>
        <taxon>Zingiberales</taxon>
        <taxon>Musaceae</taxon>
        <taxon>Ensete</taxon>
    </lineage>
</organism>
<dbReference type="Gene3D" id="3.30.40.10">
    <property type="entry name" value="Zinc/RING finger domain, C3HC4 (zinc finger)"/>
    <property type="match status" value="1"/>
</dbReference>
<evidence type="ECO:0000313" key="5">
    <source>
        <dbReference type="Proteomes" id="UP000287651"/>
    </source>
</evidence>
<sequence length="83" mass="9162">MEFGDRQETRLLVDEALAAAFCAYLPPFASTCLCRICHEEEEESSTSMETPCACSGTLKVFEPGYTVPEKKALVDAAVTIRWP</sequence>
<evidence type="ECO:0000256" key="3">
    <source>
        <dbReference type="ARBA" id="ARBA00022833"/>
    </source>
</evidence>
<dbReference type="InterPro" id="IPR013083">
    <property type="entry name" value="Znf_RING/FYVE/PHD"/>
</dbReference>
<keyword evidence="2" id="KW-0863">Zinc-finger</keyword>
<proteinExistence type="predicted"/>
<protein>
    <submittedName>
        <fullName evidence="4">Uncharacterized protein</fullName>
    </submittedName>
</protein>
<gene>
    <name evidence="4" type="ORF">B296_00010173</name>
</gene>
<dbReference type="InterPro" id="IPR011016">
    <property type="entry name" value="Znf_RING-CH"/>
</dbReference>
<dbReference type="Pfam" id="PF12906">
    <property type="entry name" value="RINGv"/>
    <property type="match status" value="1"/>
</dbReference>
<evidence type="ECO:0000256" key="1">
    <source>
        <dbReference type="ARBA" id="ARBA00022723"/>
    </source>
</evidence>
<comment type="caution">
    <text evidence="4">The sequence shown here is derived from an EMBL/GenBank/DDBJ whole genome shotgun (WGS) entry which is preliminary data.</text>
</comment>
<accession>A0A427B176</accession>
<evidence type="ECO:0000256" key="2">
    <source>
        <dbReference type="ARBA" id="ARBA00022771"/>
    </source>
</evidence>
<reference evidence="4 5" key="1">
    <citation type="journal article" date="2014" name="Agronomy (Basel)">
        <title>A Draft Genome Sequence for Ensete ventricosum, the Drought-Tolerant Tree Against Hunger.</title>
        <authorList>
            <person name="Harrison J."/>
            <person name="Moore K.A."/>
            <person name="Paszkiewicz K."/>
            <person name="Jones T."/>
            <person name="Grant M."/>
            <person name="Ambacheew D."/>
            <person name="Muzemil S."/>
            <person name="Studholme D.J."/>
        </authorList>
    </citation>
    <scope>NUCLEOTIDE SEQUENCE [LARGE SCALE GENOMIC DNA]</scope>
</reference>
<keyword evidence="3" id="KW-0862">Zinc</keyword>
<evidence type="ECO:0000313" key="4">
    <source>
        <dbReference type="EMBL" id="RRT82264.1"/>
    </source>
</evidence>
<dbReference type="SMART" id="SM00744">
    <property type="entry name" value="RINGv"/>
    <property type="match status" value="1"/>
</dbReference>
<dbReference type="AlphaFoldDB" id="A0A427B176"/>
<dbReference type="GO" id="GO:0008270">
    <property type="term" value="F:zinc ion binding"/>
    <property type="evidence" value="ECO:0007669"/>
    <property type="project" value="UniProtKB-KW"/>
</dbReference>
<keyword evidence="1" id="KW-0479">Metal-binding</keyword>